<evidence type="ECO:0000256" key="7">
    <source>
        <dbReference type="RuleBase" id="RU363032"/>
    </source>
</evidence>
<name>A0ABQ6FYF0_9CHLR</name>
<dbReference type="InterPro" id="IPR035906">
    <property type="entry name" value="MetI-like_sf"/>
</dbReference>
<evidence type="ECO:0000259" key="9">
    <source>
        <dbReference type="PROSITE" id="PS50928"/>
    </source>
</evidence>
<proteinExistence type="inferred from homology"/>
<comment type="subcellular location">
    <subcellularLocation>
        <location evidence="1 7">Cell membrane</location>
        <topology evidence="1 7">Multi-pass membrane protein</topology>
    </subcellularLocation>
</comment>
<dbReference type="CDD" id="cd06261">
    <property type="entry name" value="TM_PBP2"/>
    <property type="match status" value="1"/>
</dbReference>
<comment type="similarity">
    <text evidence="7">Belongs to the binding-protein-dependent transport system permease family.</text>
</comment>
<feature type="domain" description="ABC transmembrane type-1" evidence="9">
    <location>
        <begin position="93"/>
        <end position="310"/>
    </location>
</feature>
<evidence type="ECO:0000256" key="1">
    <source>
        <dbReference type="ARBA" id="ARBA00004651"/>
    </source>
</evidence>
<sequence>MDALTPPQITEAPDEIRQKTKTRRRRWSRYSSKTFYLFISPWIIGALALTLIPLLYALVVSFTNFDGISTHWHFIGLANYQELIQNSTTWYSLSRTLLYCAITVPISVAGGLGLAVLLNQRLIAVGFFRTIFYLPSVVPVVASAIMWKLIFDRDAGALNAILEPFGSPALTWLMDPYVFYVLVILTLWGLGGGMIISLAGLQGVPNELREAASIDGANAWQAFRNVTLPLLSPVLFFEVITGMIAALQTFIQPLLLAETNGTTTAGSVPISNYLYMVNVYDQFFDNQRFGYGSAMLWVLFIVILAITLLMFRSSAFWVYYEVDRDE</sequence>
<dbReference type="Pfam" id="PF00528">
    <property type="entry name" value="BPD_transp_1"/>
    <property type="match status" value="1"/>
</dbReference>
<feature type="region of interest" description="Disordered" evidence="8">
    <location>
        <begin position="1"/>
        <end position="20"/>
    </location>
</feature>
<evidence type="ECO:0000313" key="11">
    <source>
        <dbReference type="Proteomes" id="UP001344906"/>
    </source>
</evidence>
<protein>
    <submittedName>
        <fullName evidence="10">ABC transporter</fullName>
    </submittedName>
</protein>
<feature type="transmembrane region" description="Helical" evidence="7">
    <location>
        <begin position="34"/>
        <end position="59"/>
    </location>
</feature>
<evidence type="ECO:0000256" key="6">
    <source>
        <dbReference type="ARBA" id="ARBA00023136"/>
    </source>
</evidence>
<gene>
    <name evidence="10" type="ORF">KDH_51140</name>
</gene>
<feature type="transmembrane region" description="Helical" evidence="7">
    <location>
        <begin position="177"/>
        <end position="201"/>
    </location>
</feature>
<accession>A0ABQ6FYF0</accession>
<dbReference type="PROSITE" id="PS50928">
    <property type="entry name" value="ABC_TM1"/>
    <property type="match status" value="1"/>
</dbReference>
<keyword evidence="4 7" id="KW-0812">Transmembrane</keyword>
<evidence type="ECO:0000256" key="5">
    <source>
        <dbReference type="ARBA" id="ARBA00022989"/>
    </source>
</evidence>
<evidence type="ECO:0000256" key="3">
    <source>
        <dbReference type="ARBA" id="ARBA00022475"/>
    </source>
</evidence>
<dbReference type="PANTHER" id="PTHR30193">
    <property type="entry name" value="ABC TRANSPORTER PERMEASE PROTEIN"/>
    <property type="match status" value="1"/>
</dbReference>
<evidence type="ECO:0000256" key="4">
    <source>
        <dbReference type="ARBA" id="ARBA00022692"/>
    </source>
</evidence>
<keyword evidence="2 7" id="KW-0813">Transport</keyword>
<feature type="transmembrane region" description="Helical" evidence="7">
    <location>
        <begin position="230"/>
        <end position="251"/>
    </location>
</feature>
<evidence type="ECO:0000256" key="2">
    <source>
        <dbReference type="ARBA" id="ARBA00022448"/>
    </source>
</evidence>
<evidence type="ECO:0000313" key="10">
    <source>
        <dbReference type="EMBL" id="GLV58281.1"/>
    </source>
</evidence>
<dbReference type="InterPro" id="IPR051393">
    <property type="entry name" value="ABC_transporter_permease"/>
</dbReference>
<reference evidence="10 11" key="1">
    <citation type="submission" date="2023-02" db="EMBL/GenBank/DDBJ databases">
        <title>Dictyobacter halimunensis sp. nov., a new member of the class Ktedonobacteria from forest soil in a geothermal area.</title>
        <authorList>
            <person name="Rachmania M.K."/>
            <person name="Ningsih F."/>
            <person name="Sakai Y."/>
            <person name="Yabe S."/>
            <person name="Yokota A."/>
            <person name="Sjamsuridzal W."/>
        </authorList>
    </citation>
    <scope>NUCLEOTIDE SEQUENCE [LARGE SCALE GENOMIC DNA]</scope>
    <source>
        <strain evidence="10 11">S3.2.2.5</strain>
    </source>
</reference>
<keyword evidence="6 7" id="KW-0472">Membrane</keyword>
<comment type="caution">
    <text evidence="10">The sequence shown here is derived from an EMBL/GenBank/DDBJ whole genome shotgun (WGS) entry which is preliminary data.</text>
</comment>
<dbReference type="Gene3D" id="1.10.3720.10">
    <property type="entry name" value="MetI-like"/>
    <property type="match status" value="1"/>
</dbReference>
<keyword evidence="11" id="KW-1185">Reference proteome</keyword>
<evidence type="ECO:0000256" key="8">
    <source>
        <dbReference type="SAM" id="MobiDB-lite"/>
    </source>
</evidence>
<feature type="transmembrane region" description="Helical" evidence="7">
    <location>
        <begin position="289"/>
        <end position="311"/>
    </location>
</feature>
<keyword evidence="3" id="KW-1003">Cell membrane</keyword>
<dbReference type="SUPFAM" id="SSF161098">
    <property type="entry name" value="MetI-like"/>
    <property type="match status" value="1"/>
</dbReference>
<dbReference type="InterPro" id="IPR000515">
    <property type="entry name" value="MetI-like"/>
</dbReference>
<keyword evidence="5 7" id="KW-1133">Transmembrane helix</keyword>
<dbReference type="PANTHER" id="PTHR30193:SF1">
    <property type="entry name" value="ABC TRANSPORTER PERMEASE PROTEIN YESP-RELATED"/>
    <property type="match status" value="1"/>
</dbReference>
<feature type="transmembrane region" description="Helical" evidence="7">
    <location>
        <begin position="96"/>
        <end position="118"/>
    </location>
</feature>
<dbReference type="EMBL" id="BSRI01000002">
    <property type="protein sequence ID" value="GLV58281.1"/>
    <property type="molecule type" value="Genomic_DNA"/>
</dbReference>
<organism evidence="10 11">
    <name type="scientific">Dictyobacter halimunensis</name>
    <dbReference type="NCBI Taxonomy" id="3026934"/>
    <lineage>
        <taxon>Bacteria</taxon>
        <taxon>Bacillati</taxon>
        <taxon>Chloroflexota</taxon>
        <taxon>Ktedonobacteria</taxon>
        <taxon>Ktedonobacterales</taxon>
        <taxon>Dictyobacteraceae</taxon>
        <taxon>Dictyobacter</taxon>
    </lineage>
</organism>
<dbReference type="RefSeq" id="WP_338254438.1">
    <property type="nucleotide sequence ID" value="NZ_BSRI01000002.1"/>
</dbReference>
<dbReference type="Proteomes" id="UP001344906">
    <property type="component" value="Unassembled WGS sequence"/>
</dbReference>
<feature type="transmembrane region" description="Helical" evidence="7">
    <location>
        <begin position="130"/>
        <end position="150"/>
    </location>
</feature>